<dbReference type="EMBL" id="AP024202">
    <property type="protein sequence ID" value="BCN94268.1"/>
    <property type="molecule type" value="Genomic_DNA"/>
</dbReference>
<dbReference type="PROSITE" id="PS51186">
    <property type="entry name" value="GNAT"/>
    <property type="match status" value="1"/>
</dbReference>
<dbReference type="Proteomes" id="UP001054820">
    <property type="component" value="Chromosome"/>
</dbReference>
<dbReference type="InterPro" id="IPR021770">
    <property type="entry name" value="DUF3335"/>
</dbReference>
<dbReference type="InterPro" id="IPR000182">
    <property type="entry name" value="GNAT_dom"/>
</dbReference>
<dbReference type="SUPFAM" id="SSF55729">
    <property type="entry name" value="Acyl-CoA N-acyltransferases (Nat)"/>
    <property type="match status" value="1"/>
</dbReference>
<proteinExistence type="predicted"/>
<keyword evidence="1" id="KW-0808">Transferase</keyword>
<evidence type="ECO:0000313" key="5">
    <source>
        <dbReference type="Proteomes" id="UP001054820"/>
    </source>
</evidence>
<keyword evidence="2" id="KW-0012">Acyltransferase</keyword>
<evidence type="ECO:0000256" key="2">
    <source>
        <dbReference type="ARBA" id="ARBA00023315"/>
    </source>
</evidence>
<evidence type="ECO:0000256" key="1">
    <source>
        <dbReference type="ARBA" id="ARBA00022679"/>
    </source>
</evidence>
<dbReference type="Gene3D" id="3.90.70.10">
    <property type="entry name" value="Cysteine proteinases"/>
    <property type="match status" value="1"/>
</dbReference>
<accession>A0ABM7MFN8</accession>
<feature type="domain" description="N-acetyltransferase" evidence="3">
    <location>
        <begin position="11"/>
        <end position="162"/>
    </location>
</feature>
<dbReference type="Gene3D" id="3.40.630.30">
    <property type="match status" value="1"/>
</dbReference>
<dbReference type="Pfam" id="PF11814">
    <property type="entry name" value="DUF3335"/>
    <property type="match status" value="1"/>
</dbReference>
<evidence type="ECO:0000259" key="3">
    <source>
        <dbReference type="PROSITE" id="PS51186"/>
    </source>
</evidence>
<protein>
    <submittedName>
        <fullName evidence="4">GNAT family N-acetyltransferase</fullName>
    </submittedName>
</protein>
<organism evidence="4 5">
    <name type="scientific">Thiomicrorhabdus immobilis</name>
    <dbReference type="NCBI Taxonomy" id="2791037"/>
    <lineage>
        <taxon>Bacteria</taxon>
        <taxon>Pseudomonadati</taxon>
        <taxon>Pseudomonadota</taxon>
        <taxon>Gammaproteobacteria</taxon>
        <taxon>Thiotrichales</taxon>
        <taxon>Piscirickettsiaceae</taxon>
        <taxon>Thiomicrorhabdus</taxon>
    </lineage>
</organism>
<name>A0ABM7MFN8_9GAMM</name>
<reference evidence="4" key="1">
    <citation type="journal article" date="2022" name="Arch. Microbiol.">
        <title>Thiomicrorhabdus immobilis sp. nov., a mesophilic sulfur-oxidizing bacterium isolated from sediment of a brackish lake in northern Japan.</title>
        <authorList>
            <person name="Kojima H."/>
            <person name="Mochizuki J."/>
            <person name="Kanda M."/>
            <person name="Watanabe T."/>
            <person name="Fukui M."/>
        </authorList>
    </citation>
    <scope>NUCLEOTIDE SEQUENCE</scope>
    <source>
        <strain evidence="4">Am19</strain>
    </source>
</reference>
<evidence type="ECO:0000313" key="4">
    <source>
        <dbReference type="EMBL" id="BCN94268.1"/>
    </source>
</evidence>
<sequence>MSHTVSHSQHSTIRCAQKADIHALLSVENTCFTTDKLSKRSFQHFIKTGSHDLWVIEQNTPDQPAEIIGYALVLYRTGTNLARLYSIALLPNQQGKGYAQQLLNHVQQQVSQKYCVYMRLEVNVANQAALKLYQKNGYKVISQIEDYYEDGSAALRMEKRLHASASKTSKPKPYYQQTTDFTCGPASLMMAIKTLQNDYEFSRHEELQIWREATTIFMTSGHGGCSPHGLALSAWRRGRKVQLYLNRDDVPFIDGVRDEEKKAVIELVHQEFLNQIAHTDIELKIHNLETEELNAILQTESPVLALISTWRLNRNKAPHWIYVAESDENFVYINDPEPIESEHLNQTDFEQIPISKQAFAQMARFGQKKLRALLVIS</sequence>
<gene>
    <name evidence="4" type="ORF">THMIRHAM_20530</name>
</gene>
<dbReference type="InterPro" id="IPR016181">
    <property type="entry name" value="Acyl_CoA_acyltransferase"/>
</dbReference>
<dbReference type="InterPro" id="IPR050680">
    <property type="entry name" value="YpeA/RimI_acetyltransf"/>
</dbReference>
<dbReference type="Pfam" id="PF13673">
    <property type="entry name" value="Acetyltransf_10"/>
    <property type="match status" value="1"/>
</dbReference>
<dbReference type="RefSeq" id="WP_237261735.1">
    <property type="nucleotide sequence ID" value="NZ_AP024202.1"/>
</dbReference>
<keyword evidence="5" id="KW-1185">Reference proteome</keyword>
<dbReference type="PANTHER" id="PTHR43420">
    <property type="entry name" value="ACETYLTRANSFERASE"/>
    <property type="match status" value="1"/>
</dbReference>
<dbReference type="PANTHER" id="PTHR43420:SF12">
    <property type="entry name" value="N-ACETYLTRANSFERASE DOMAIN-CONTAINING PROTEIN"/>
    <property type="match status" value="1"/>
</dbReference>
<dbReference type="CDD" id="cd04301">
    <property type="entry name" value="NAT_SF"/>
    <property type="match status" value="1"/>
</dbReference>